<dbReference type="AlphaFoldDB" id="A0A919F640"/>
<protein>
    <recommendedName>
        <fullName evidence="4">TonB C-terminal domain-containing protein</fullName>
    </recommendedName>
</protein>
<evidence type="ECO:0000313" key="3">
    <source>
        <dbReference type="Proteomes" id="UP000623958"/>
    </source>
</evidence>
<gene>
    <name evidence="2" type="ORF">GCM10009090_08400</name>
</gene>
<feature type="chain" id="PRO_5037297789" description="TonB C-terminal domain-containing protein" evidence="1">
    <location>
        <begin position="32"/>
        <end position="139"/>
    </location>
</feature>
<keyword evidence="3" id="KW-1185">Reference proteome</keyword>
<accession>A0A919F640</accession>
<evidence type="ECO:0008006" key="4">
    <source>
        <dbReference type="Google" id="ProtNLM"/>
    </source>
</evidence>
<reference evidence="2" key="2">
    <citation type="submission" date="2020-09" db="EMBL/GenBank/DDBJ databases">
        <authorList>
            <person name="Sun Q."/>
            <person name="Ohkuma M."/>
        </authorList>
    </citation>
    <scope>NUCLEOTIDE SEQUENCE</scope>
    <source>
        <strain evidence="2">JCM 13306</strain>
    </source>
</reference>
<name>A0A919F640_9XANT</name>
<dbReference type="RefSeq" id="WP_434028639.1">
    <property type="nucleotide sequence ID" value="NZ_BNBA01000005.1"/>
</dbReference>
<dbReference type="EMBL" id="BNBA01000005">
    <property type="protein sequence ID" value="GHH49284.1"/>
    <property type="molecule type" value="Genomic_DNA"/>
</dbReference>
<evidence type="ECO:0000313" key="2">
    <source>
        <dbReference type="EMBL" id="GHH49284.1"/>
    </source>
</evidence>
<evidence type="ECO:0000256" key="1">
    <source>
        <dbReference type="SAM" id="SignalP"/>
    </source>
</evidence>
<reference evidence="2" key="1">
    <citation type="journal article" date="2014" name="Int. J. Syst. Evol. Microbiol.">
        <title>Complete genome sequence of Corynebacterium casei LMG S-19264T (=DSM 44701T), isolated from a smear-ripened cheese.</title>
        <authorList>
            <consortium name="US DOE Joint Genome Institute (JGI-PGF)"/>
            <person name="Walter F."/>
            <person name="Albersmeier A."/>
            <person name="Kalinowski J."/>
            <person name="Ruckert C."/>
        </authorList>
    </citation>
    <scope>NUCLEOTIDE SEQUENCE</scope>
    <source>
        <strain evidence="2">JCM 13306</strain>
    </source>
</reference>
<keyword evidence="1" id="KW-0732">Signal</keyword>
<comment type="caution">
    <text evidence="2">The sequence shown here is derived from an EMBL/GenBank/DDBJ whole genome shotgun (WGS) entry which is preliminary data.</text>
</comment>
<dbReference type="Proteomes" id="UP000623958">
    <property type="component" value="Unassembled WGS sequence"/>
</dbReference>
<dbReference type="SUPFAM" id="SSF74653">
    <property type="entry name" value="TolA/TonB C-terminal domain"/>
    <property type="match status" value="1"/>
</dbReference>
<proteinExistence type="predicted"/>
<organism evidence="2 3">
    <name type="scientific">Xanthomonas boreopolis</name>
    <dbReference type="NCBI Taxonomy" id="86183"/>
    <lineage>
        <taxon>Bacteria</taxon>
        <taxon>Pseudomonadati</taxon>
        <taxon>Pseudomonadota</taxon>
        <taxon>Gammaproteobacteria</taxon>
        <taxon>Lysobacterales</taxon>
        <taxon>Lysobacteraceae</taxon>
        <taxon>Xanthomonas</taxon>
    </lineage>
</organism>
<dbReference type="Gene3D" id="3.30.1150.10">
    <property type="match status" value="1"/>
</dbReference>
<sequence length="139" mass="14845">MAVAHLRRSGGLLGRMALAFGAMAVAGAAVAEVARRPTLDNAPPVDNLRARYAAAIQAVVVAHWLRPDSVQPGQHCAVLVRQSPGGQVQGVDIDGDRCDYDEAGRRSIEAAVRRAAPLPYQGYETVFDPELRLVFAIES</sequence>
<feature type="signal peptide" evidence="1">
    <location>
        <begin position="1"/>
        <end position="31"/>
    </location>
</feature>